<proteinExistence type="predicted"/>
<feature type="domain" description="Tex-like protein N-terminal" evidence="1">
    <location>
        <begin position="9"/>
        <end position="81"/>
    </location>
</feature>
<dbReference type="Gene3D" id="1.10.3500.10">
    <property type="entry name" value="Tex N-terminal region-like"/>
    <property type="match status" value="1"/>
</dbReference>
<dbReference type="InterPro" id="IPR023319">
    <property type="entry name" value="Tex-like_HTH_dom_sf"/>
</dbReference>
<sequence>MEPMDVDWDVVTEVAASTGTDNRTASRVINLLNDGNTLPFIARYRKEATGNMEPEALRLIKAKLTSYREVIDKVENAFKHLTSRGVMTEDLKKSLRQCKTVTDVALIMEPFKETGPKTLAAKARAAGLEPVAYAVFRFGKQVNFNTAVADLSGPEVESGVMNIMADMMCRDLNVLREVERLCLEIPPKLCTTRIPPPQIPPKNKPLASGGRSNYEKDVLTFQAYFDFSMPFNRIAPHRVSWCQ</sequence>
<evidence type="ECO:0000313" key="2">
    <source>
        <dbReference type="WBParaSite" id="MCU_010879-RC"/>
    </source>
</evidence>
<protein>
    <submittedName>
        <fullName evidence="2">Tex_N domain-containing protein</fullName>
    </submittedName>
</protein>
<dbReference type="InterPro" id="IPR018974">
    <property type="entry name" value="Tex-like_N"/>
</dbReference>
<evidence type="ECO:0000259" key="1">
    <source>
        <dbReference type="Pfam" id="PF09371"/>
    </source>
</evidence>
<dbReference type="GO" id="GO:0006412">
    <property type="term" value="P:translation"/>
    <property type="evidence" value="ECO:0007669"/>
    <property type="project" value="TreeGrafter"/>
</dbReference>
<dbReference type="GO" id="GO:0003729">
    <property type="term" value="F:mRNA binding"/>
    <property type="evidence" value="ECO:0007669"/>
    <property type="project" value="TreeGrafter"/>
</dbReference>
<accession>A0A5K3FRC7</accession>
<dbReference type="InterPro" id="IPR023323">
    <property type="entry name" value="Tex-like_dom_sf"/>
</dbReference>
<dbReference type="GO" id="GO:0003735">
    <property type="term" value="F:structural constituent of ribosome"/>
    <property type="evidence" value="ECO:0007669"/>
    <property type="project" value="TreeGrafter"/>
</dbReference>
<dbReference type="InterPro" id="IPR050437">
    <property type="entry name" value="Ribos_protein_bS1-like"/>
</dbReference>
<dbReference type="FunFam" id="1.10.10.650:FF:000001">
    <property type="entry name" value="S1 RNA-binding domain 1"/>
    <property type="match status" value="1"/>
</dbReference>
<dbReference type="SUPFAM" id="SSF158832">
    <property type="entry name" value="Tex N-terminal region-like"/>
    <property type="match status" value="1"/>
</dbReference>
<dbReference type="PANTHER" id="PTHR10724">
    <property type="entry name" value="30S RIBOSOMAL PROTEIN S1"/>
    <property type="match status" value="1"/>
</dbReference>
<reference evidence="2" key="1">
    <citation type="submission" date="2019-11" db="UniProtKB">
        <authorList>
            <consortium name="WormBaseParasite"/>
        </authorList>
    </citation>
    <scope>IDENTIFICATION</scope>
</reference>
<name>A0A5K3FRC7_MESCO</name>
<dbReference type="AlphaFoldDB" id="A0A5K3FRC7"/>
<dbReference type="Pfam" id="PF09371">
    <property type="entry name" value="Tex_N"/>
    <property type="match status" value="1"/>
</dbReference>
<dbReference type="WBParaSite" id="MCU_010879-RC">
    <property type="protein sequence ID" value="MCU_010879-RC"/>
    <property type="gene ID" value="MCU_010879"/>
</dbReference>
<organism evidence="2">
    <name type="scientific">Mesocestoides corti</name>
    <name type="common">Flatworm</name>
    <dbReference type="NCBI Taxonomy" id="53468"/>
    <lineage>
        <taxon>Eukaryota</taxon>
        <taxon>Metazoa</taxon>
        <taxon>Spiralia</taxon>
        <taxon>Lophotrochozoa</taxon>
        <taxon>Platyhelminthes</taxon>
        <taxon>Cestoda</taxon>
        <taxon>Eucestoda</taxon>
        <taxon>Cyclophyllidea</taxon>
        <taxon>Mesocestoididae</taxon>
        <taxon>Mesocestoides</taxon>
    </lineage>
</organism>
<dbReference type="Gene3D" id="1.10.10.650">
    <property type="entry name" value="RuvA domain 2-like"/>
    <property type="match status" value="1"/>
</dbReference>